<evidence type="ECO:0000313" key="2">
    <source>
        <dbReference type="MGI" id="MGI:3642648"/>
    </source>
</evidence>
<dbReference type="AGR" id="MGI:3642648"/>
<organism evidence="1">
    <name type="scientific">Mus musculus</name>
    <name type="common">Mouse</name>
    <dbReference type="NCBI Taxonomy" id="10090"/>
    <lineage>
        <taxon>Eukaryota</taxon>
        <taxon>Metazoa</taxon>
        <taxon>Chordata</taxon>
        <taxon>Craniata</taxon>
        <taxon>Vertebrata</taxon>
        <taxon>Euteleostomi</taxon>
        <taxon>Mammalia</taxon>
        <taxon>Eutheria</taxon>
        <taxon>Euarchontoglires</taxon>
        <taxon>Glires</taxon>
        <taxon>Rodentia</taxon>
        <taxon>Myomorpha</taxon>
        <taxon>Muroidea</taxon>
        <taxon>Muridae</taxon>
        <taxon>Murinae</taxon>
        <taxon>Mus</taxon>
        <taxon>Mus</taxon>
    </lineage>
</organism>
<dbReference type="EMBL" id="AK156232">
    <property type="protein sequence ID" value="BAE33633.1"/>
    <property type="molecule type" value="mRNA"/>
</dbReference>
<reference evidence="1" key="8">
    <citation type="journal article" date="2005" name="Science">
        <title>Antisense Transcription in the Mammalian Transcriptome.</title>
        <authorList>
            <consortium name="RIKEN Genome Exploration Research Group and Genome Science Group (Genome Network Project Core Group) and the FANTOM Consortium"/>
        </authorList>
    </citation>
    <scope>NUCLEOTIDE SEQUENCE</scope>
    <source>
        <strain evidence="1">NOD</strain>
        <tissue evidence="1">Activated spleen</tissue>
    </source>
</reference>
<gene>
    <name evidence="2" type="primary">Gm10652</name>
</gene>
<accession>Q3U167</accession>
<dbReference type="MGI" id="MGI:3642648">
    <property type="gene designation" value="Gm10652"/>
</dbReference>
<reference evidence="1" key="5">
    <citation type="journal article" date="2002" name="Nature">
        <title>Analysis of the mouse transcriptome based on functional annotation of 60,770 full-length cDNAs.</title>
        <authorList>
            <consortium name="The FANTOM Consortium and the RIKEN Genome Exploration Research Group Phase I and II Team"/>
        </authorList>
    </citation>
    <scope>NUCLEOTIDE SEQUENCE</scope>
    <source>
        <strain evidence="1">NOD</strain>
        <tissue evidence="1">Activated spleen</tissue>
    </source>
</reference>
<reference evidence="1" key="7">
    <citation type="journal article" date="2005" name="Science">
        <title>The Transcriptional Landscape of the Mammalian Genome.</title>
        <authorList>
            <consortium name="The FANTOM Consortium"/>
            <consortium name="Riken Genome Exploration Research Group and Genome Science Group (Genome Network Project Core Group)"/>
        </authorList>
    </citation>
    <scope>NUCLEOTIDE SEQUENCE</scope>
    <source>
        <strain evidence="1">NOD</strain>
        <tissue evidence="1">Activated spleen</tissue>
    </source>
</reference>
<proteinExistence type="evidence at transcript level"/>
<reference evidence="1" key="1">
    <citation type="journal article" date="1999" name="Methods Enzymol.">
        <title>High-efficiency full-length cDNA cloning.</title>
        <authorList>
            <person name="Carninci P."/>
            <person name="Hayashizaki Y."/>
        </authorList>
    </citation>
    <scope>NUCLEOTIDE SEQUENCE</scope>
    <source>
        <strain evidence="1">NOD</strain>
        <tissue evidence="1">Activated spleen</tissue>
    </source>
</reference>
<reference evidence="1" key="6">
    <citation type="submission" date="2004-03" db="EMBL/GenBank/DDBJ databases">
        <authorList>
            <person name="Arakawa T."/>
            <person name="Carninci P."/>
            <person name="Fukuda S."/>
            <person name="Hashizume W."/>
            <person name="Hayashida K."/>
            <person name="Hori F."/>
            <person name="Iida J."/>
            <person name="Imamura K."/>
            <person name="Imotani K."/>
            <person name="Itoh M."/>
            <person name="Kanagawa S."/>
            <person name="Kawai J."/>
            <person name="Kojima M."/>
            <person name="Konno H."/>
            <person name="Murata M."/>
            <person name="Nakamura M."/>
            <person name="Ninomiya N."/>
            <person name="Nishiyori H."/>
            <person name="Nomura K."/>
            <person name="Ohno M."/>
            <person name="Sakazume N."/>
            <person name="Sano H."/>
            <person name="Sasaki D."/>
            <person name="Shibata K."/>
            <person name="Shiraki T."/>
            <person name="Tagami M."/>
            <person name="Tagami Y."/>
            <person name="Waki K."/>
            <person name="Watahiki A."/>
            <person name="Muramatsu M."/>
            <person name="Hayashizaki Y."/>
        </authorList>
    </citation>
    <scope>NUCLEOTIDE SEQUENCE</scope>
    <source>
        <strain evidence="1">NOD</strain>
        <tissue evidence="1">Activated spleen</tissue>
    </source>
</reference>
<reference evidence="1" key="3">
    <citation type="journal article" date="2000" name="Genome Res.">
        <title>RIKEN integrated sequence analysis (RISA) system--384-format sequencing pipeline with 384 multicapillary sequencer.</title>
        <authorList>
            <person name="Shibata K."/>
            <person name="Itoh M."/>
            <person name="Aizawa K."/>
            <person name="Nagaoka S."/>
            <person name="Sasaki N."/>
            <person name="Carninci P."/>
            <person name="Konno H."/>
            <person name="Akiyama J."/>
            <person name="Nishi K."/>
            <person name="Kitsunai T."/>
            <person name="Tashiro H."/>
            <person name="Itoh M."/>
            <person name="Sumi N."/>
            <person name="Ishii Y."/>
            <person name="Nakamura S."/>
            <person name="Hazama M."/>
            <person name="Nishine T."/>
            <person name="Harada A."/>
            <person name="Yamamoto R."/>
            <person name="Matsumoto H."/>
            <person name="Sakaguchi S."/>
            <person name="Ikegami T."/>
            <person name="Kashiwagi K."/>
            <person name="Fujiwake S."/>
            <person name="Inoue K."/>
            <person name="Togawa Y."/>
            <person name="Izawa M."/>
            <person name="Ohara E."/>
            <person name="Watahiki M."/>
            <person name="Yoneda Y."/>
            <person name="Ishikawa T."/>
            <person name="Ozawa K."/>
            <person name="Tanaka T."/>
            <person name="Matsuura S."/>
            <person name="Kawai J."/>
            <person name="Okazaki Y."/>
            <person name="Muramatsu M."/>
            <person name="Inoue Y."/>
            <person name="Kira A."/>
            <person name="Hayashizaki Y."/>
        </authorList>
    </citation>
    <scope>NUCLEOTIDE SEQUENCE</scope>
    <source>
        <strain evidence="1">NOD</strain>
        <tissue evidence="1">Activated spleen</tissue>
    </source>
</reference>
<name>Q3U167_MOUSE</name>
<reference evidence="1" key="2">
    <citation type="journal article" date="2000" name="Genome Res.">
        <title>Normalization and subtraction of cap-trapper-selected cDNAs to prepare full-length cDNA libraries for rapid discovery of new genes.</title>
        <authorList>
            <person name="Carninci P."/>
            <person name="Shibata Y."/>
            <person name="Hayatsu N."/>
            <person name="Sugahara Y."/>
            <person name="Shibata K."/>
            <person name="Itoh M."/>
            <person name="Konno H."/>
            <person name="Okazaki Y."/>
            <person name="Muramatsu M."/>
            <person name="Hayashizaki Y."/>
        </authorList>
    </citation>
    <scope>NUCLEOTIDE SEQUENCE</scope>
    <source>
        <strain evidence="1">NOD</strain>
        <tissue evidence="1">Activated spleen</tissue>
    </source>
</reference>
<evidence type="ECO:0000313" key="1">
    <source>
        <dbReference type="EMBL" id="BAE33633.1"/>
    </source>
</evidence>
<sequence length="92" mass="10778">MQTTTIFFKCHRTSQVRFSQILASKSRYKNSETRVIPLNSCLRQKQLPIERIVETGDANRSGCYPITRGWQIPTINPFIGVLRKFQKYTRQV</sequence>
<reference evidence="1" key="4">
    <citation type="journal article" date="2001" name="Nature">
        <title>Functional annotation of a full-length mouse cDNA collection.</title>
        <authorList>
            <consortium name="The RIKEN Genome Exploration Research Group Phase II Team and the FANTOM Consortium"/>
        </authorList>
    </citation>
    <scope>NUCLEOTIDE SEQUENCE</scope>
    <source>
        <strain evidence="1">NOD</strain>
        <tissue evidence="1">Activated spleen</tissue>
    </source>
</reference>
<dbReference type="AlphaFoldDB" id="Q3U167"/>
<protein>
    <submittedName>
        <fullName evidence="1">Uncharacterized protein</fullName>
    </submittedName>
</protein>